<gene>
    <name evidence="2" type="ORF">GCM10017581_047530</name>
</gene>
<evidence type="ECO:0000259" key="1">
    <source>
        <dbReference type="SMART" id="SM00943"/>
    </source>
</evidence>
<evidence type="ECO:0000313" key="2">
    <source>
        <dbReference type="EMBL" id="GLL03011.1"/>
    </source>
</evidence>
<evidence type="ECO:0000313" key="3">
    <source>
        <dbReference type="Proteomes" id="UP001143480"/>
    </source>
</evidence>
<organism evidence="2 3">
    <name type="scientific">Dactylosporangium matsuzakiense</name>
    <dbReference type="NCBI Taxonomy" id="53360"/>
    <lineage>
        <taxon>Bacteria</taxon>
        <taxon>Bacillati</taxon>
        <taxon>Actinomycetota</taxon>
        <taxon>Actinomycetes</taxon>
        <taxon>Micromonosporales</taxon>
        <taxon>Micromonosporaceae</taxon>
        <taxon>Dactylosporangium</taxon>
    </lineage>
</organism>
<proteinExistence type="predicted"/>
<sequence>MLPWTLFERSRLRKAAARYAAQGWPVRPGAFLATRQTGRHATERRFDCGTPGCPTVACHPAPLPVCFDAETAAALWQEHPYSVLLPTGYAFDVLEVPGALGRAALLGDGFVAARGPVAVAPGDRWMFLVLPGHGVLPELAAHAGVVLHGQNSWVPAPPSRQFGGRVHWELPPEVHNWRPAEPYAIQALMLDAIGAGPLATAGRRTTWRAAA</sequence>
<dbReference type="EMBL" id="BSFP01000028">
    <property type="protein sequence ID" value="GLL03011.1"/>
    <property type="molecule type" value="Genomic_DNA"/>
</dbReference>
<dbReference type="SMART" id="SM00943">
    <property type="entry name" value="Prim-Pol"/>
    <property type="match status" value="1"/>
</dbReference>
<reference evidence="2" key="1">
    <citation type="journal article" date="2014" name="Int. J. Syst. Evol. Microbiol.">
        <title>Complete genome sequence of Corynebacterium casei LMG S-19264T (=DSM 44701T), isolated from a smear-ripened cheese.</title>
        <authorList>
            <consortium name="US DOE Joint Genome Institute (JGI-PGF)"/>
            <person name="Walter F."/>
            <person name="Albersmeier A."/>
            <person name="Kalinowski J."/>
            <person name="Ruckert C."/>
        </authorList>
    </citation>
    <scope>NUCLEOTIDE SEQUENCE</scope>
    <source>
        <strain evidence="2">VKM Ac-1321</strain>
    </source>
</reference>
<name>A0A9W6NN69_9ACTN</name>
<dbReference type="AlphaFoldDB" id="A0A9W6NN69"/>
<dbReference type="Proteomes" id="UP001143480">
    <property type="component" value="Unassembled WGS sequence"/>
</dbReference>
<dbReference type="Pfam" id="PF09250">
    <property type="entry name" value="Prim-Pol"/>
    <property type="match status" value="1"/>
</dbReference>
<protein>
    <submittedName>
        <fullName evidence="2">DNA primase</fullName>
    </submittedName>
</protein>
<accession>A0A9W6NN69</accession>
<feature type="domain" description="DNA primase/polymerase bifunctional N-terminal" evidence="1">
    <location>
        <begin position="16"/>
        <end position="178"/>
    </location>
</feature>
<dbReference type="InterPro" id="IPR015330">
    <property type="entry name" value="DNA_primase/pol_bifunc_N"/>
</dbReference>
<dbReference type="RefSeq" id="WP_223097406.1">
    <property type="nucleotide sequence ID" value="NZ_BAAAXA010000001.1"/>
</dbReference>
<comment type="caution">
    <text evidence="2">The sequence shown here is derived from an EMBL/GenBank/DDBJ whole genome shotgun (WGS) entry which is preliminary data.</text>
</comment>
<keyword evidence="3" id="KW-1185">Reference proteome</keyword>
<reference evidence="2" key="2">
    <citation type="submission" date="2023-01" db="EMBL/GenBank/DDBJ databases">
        <authorList>
            <person name="Sun Q."/>
            <person name="Evtushenko L."/>
        </authorList>
    </citation>
    <scope>NUCLEOTIDE SEQUENCE</scope>
    <source>
        <strain evidence="2">VKM Ac-1321</strain>
    </source>
</reference>